<sequence>MDKAGNKEPHTITITVDKKGDFTYENPLIWVDRGDTIIWECTNDCPFAIHIGWSSPVKGRYRS</sequence>
<proteinExistence type="predicted"/>
<organism evidence="1">
    <name type="scientific">marine sediment metagenome</name>
    <dbReference type="NCBI Taxonomy" id="412755"/>
    <lineage>
        <taxon>unclassified sequences</taxon>
        <taxon>metagenomes</taxon>
        <taxon>ecological metagenomes</taxon>
    </lineage>
</organism>
<dbReference type="SUPFAM" id="SSF49503">
    <property type="entry name" value="Cupredoxins"/>
    <property type="match status" value="1"/>
</dbReference>
<reference evidence="1" key="1">
    <citation type="journal article" date="2014" name="Front. Microbiol.">
        <title>High frequency of phylogenetically diverse reductive dehalogenase-homologous genes in deep subseafloor sedimentary metagenomes.</title>
        <authorList>
            <person name="Kawai M."/>
            <person name="Futagami T."/>
            <person name="Toyoda A."/>
            <person name="Takaki Y."/>
            <person name="Nishi S."/>
            <person name="Hori S."/>
            <person name="Arai W."/>
            <person name="Tsubouchi T."/>
            <person name="Morono Y."/>
            <person name="Uchiyama I."/>
            <person name="Ito T."/>
            <person name="Fujiyama A."/>
            <person name="Inagaki F."/>
            <person name="Takami H."/>
        </authorList>
    </citation>
    <scope>NUCLEOTIDE SEQUENCE</scope>
    <source>
        <strain evidence="1">Expedition CK06-06</strain>
    </source>
</reference>
<gene>
    <name evidence="1" type="ORF">S03H2_43662</name>
</gene>
<dbReference type="InterPro" id="IPR008972">
    <property type="entry name" value="Cupredoxin"/>
</dbReference>
<feature type="non-terminal residue" evidence="1">
    <location>
        <position position="63"/>
    </location>
</feature>
<dbReference type="EMBL" id="BARU01027263">
    <property type="protein sequence ID" value="GAH72234.1"/>
    <property type="molecule type" value="Genomic_DNA"/>
</dbReference>
<accession>X1J1J0</accession>
<protein>
    <submittedName>
        <fullName evidence="1">Uncharacterized protein</fullName>
    </submittedName>
</protein>
<evidence type="ECO:0000313" key="1">
    <source>
        <dbReference type="EMBL" id="GAH72234.1"/>
    </source>
</evidence>
<comment type="caution">
    <text evidence="1">The sequence shown here is derived from an EMBL/GenBank/DDBJ whole genome shotgun (WGS) entry which is preliminary data.</text>
</comment>
<dbReference type="AlphaFoldDB" id="X1J1J0"/>
<name>X1J1J0_9ZZZZ</name>